<evidence type="ECO:0000256" key="7">
    <source>
        <dbReference type="ARBA" id="ARBA00022692"/>
    </source>
</evidence>
<gene>
    <name evidence="17" type="ORF">SAMN02745165_02205</name>
</gene>
<dbReference type="FunFam" id="3.30.565.10:FF:000006">
    <property type="entry name" value="Sensor histidine kinase WalK"/>
    <property type="match status" value="1"/>
</dbReference>
<dbReference type="GO" id="GO:0005524">
    <property type="term" value="F:ATP binding"/>
    <property type="evidence" value="ECO:0007669"/>
    <property type="project" value="UniProtKB-KW"/>
</dbReference>
<dbReference type="PANTHER" id="PTHR45528">
    <property type="entry name" value="SENSOR HISTIDINE KINASE CPXA"/>
    <property type="match status" value="1"/>
</dbReference>
<sequence>MRSLFLKFFLSFLLINILFVAIALSLAFLRDREFPPEAHRQFARQLVEEYGSEAIEIYETRGSAALNTFIDKLNGRRQVKLSLFDAHGQPLTKSHRHMPRRMQMMAHRALESGQVVFPMMGDRNLVSAGLQGKSGRRYAVTIALKGEPEPEQLLKSLGRGFLGWRLMILMAISAVVCFWLARSFSSPISRLRKATHQLADGDLGIRIGDQVKGKNEIAGLARDFDHMAERIEDLVSAQQRLLRDISHELRSPLARLGVALELARQEGKPEIRQKALQRIELEAERMNEMIGQLLNLTRLESGARELQRENFDLAELITELVQDADYEAKNRNCRVEFSDNIPCPFYGSQQLLARALENVIRNAVKYTAEGTAVQVKLGQQEQQICIQILDQGPGVPEESLEKLFEPFYRVADDRDRKSGGTGIGLAIADRSIRLHNGRIKAQNRTEGGLEVEIYLPQASN</sequence>
<feature type="transmembrane region" description="Helical" evidence="14">
    <location>
        <begin position="6"/>
        <end position="29"/>
    </location>
</feature>
<evidence type="ECO:0000256" key="5">
    <source>
        <dbReference type="ARBA" id="ARBA00022553"/>
    </source>
</evidence>
<feature type="domain" description="Histidine kinase" evidence="15">
    <location>
        <begin position="244"/>
        <end position="459"/>
    </location>
</feature>
<evidence type="ECO:0000256" key="11">
    <source>
        <dbReference type="ARBA" id="ARBA00022989"/>
    </source>
</evidence>
<evidence type="ECO:0000256" key="8">
    <source>
        <dbReference type="ARBA" id="ARBA00022741"/>
    </source>
</evidence>
<evidence type="ECO:0000256" key="1">
    <source>
        <dbReference type="ARBA" id="ARBA00000085"/>
    </source>
</evidence>
<dbReference type="CDD" id="cd06225">
    <property type="entry name" value="HAMP"/>
    <property type="match status" value="1"/>
</dbReference>
<feature type="domain" description="HAMP" evidence="16">
    <location>
        <begin position="182"/>
        <end position="236"/>
    </location>
</feature>
<dbReference type="InterPro" id="IPR036097">
    <property type="entry name" value="HisK_dim/P_sf"/>
</dbReference>
<keyword evidence="8" id="KW-0547">Nucleotide-binding</keyword>
<dbReference type="Gene3D" id="1.10.287.130">
    <property type="match status" value="1"/>
</dbReference>
<dbReference type="SUPFAM" id="SSF47384">
    <property type="entry name" value="Homodimeric domain of signal transducing histidine kinase"/>
    <property type="match status" value="1"/>
</dbReference>
<keyword evidence="10" id="KW-0067">ATP-binding</keyword>
<evidence type="ECO:0000256" key="14">
    <source>
        <dbReference type="SAM" id="Phobius"/>
    </source>
</evidence>
<dbReference type="PROSITE" id="PS50109">
    <property type="entry name" value="HIS_KIN"/>
    <property type="match status" value="1"/>
</dbReference>
<evidence type="ECO:0000313" key="17">
    <source>
        <dbReference type="EMBL" id="SHJ36682.1"/>
    </source>
</evidence>
<dbReference type="STRING" id="1122189.SAMN02745165_02205"/>
<keyword evidence="4" id="KW-1003">Cell membrane</keyword>
<dbReference type="OrthoDB" id="9815202at2"/>
<accession>A0A1M6IQG7</accession>
<keyword evidence="6" id="KW-0808">Transferase</keyword>
<dbReference type="GO" id="GO:0000155">
    <property type="term" value="F:phosphorelay sensor kinase activity"/>
    <property type="evidence" value="ECO:0007669"/>
    <property type="project" value="InterPro"/>
</dbReference>
<protein>
    <recommendedName>
        <fullName evidence="3">histidine kinase</fullName>
        <ecNumber evidence="3">2.7.13.3</ecNumber>
    </recommendedName>
</protein>
<dbReference type="Gene3D" id="6.10.340.10">
    <property type="match status" value="1"/>
</dbReference>
<dbReference type="GO" id="GO:0005886">
    <property type="term" value="C:plasma membrane"/>
    <property type="evidence" value="ECO:0007669"/>
    <property type="project" value="UniProtKB-SubCell"/>
</dbReference>
<comment type="catalytic activity">
    <reaction evidence="1">
        <text>ATP + protein L-histidine = ADP + protein N-phospho-L-histidine.</text>
        <dbReference type="EC" id="2.7.13.3"/>
    </reaction>
</comment>
<dbReference type="SUPFAM" id="SSF55874">
    <property type="entry name" value="ATPase domain of HSP90 chaperone/DNA topoisomerase II/histidine kinase"/>
    <property type="match status" value="1"/>
</dbReference>
<dbReference type="RefSeq" id="WP_072908781.1">
    <property type="nucleotide sequence ID" value="NZ_FQZT01000007.1"/>
</dbReference>
<dbReference type="Pfam" id="PF00672">
    <property type="entry name" value="HAMP"/>
    <property type="match status" value="1"/>
</dbReference>
<dbReference type="InterPro" id="IPR004358">
    <property type="entry name" value="Sig_transdc_His_kin-like_C"/>
</dbReference>
<evidence type="ECO:0000259" key="16">
    <source>
        <dbReference type="PROSITE" id="PS50885"/>
    </source>
</evidence>
<keyword evidence="13 14" id="KW-0472">Membrane</keyword>
<dbReference type="InterPro" id="IPR003594">
    <property type="entry name" value="HATPase_dom"/>
</dbReference>
<evidence type="ECO:0000256" key="12">
    <source>
        <dbReference type="ARBA" id="ARBA00023012"/>
    </source>
</evidence>
<proteinExistence type="predicted"/>
<dbReference type="InterPro" id="IPR003660">
    <property type="entry name" value="HAMP_dom"/>
</dbReference>
<evidence type="ECO:0000256" key="4">
    <source>
        <dbReference type="ARBA" id="ARBA00022475"/>
    </source>
</evidence>
<evidence type="ECO:0000256" key="6">
    <source>
        <dbReference type="ARBA" id="ARBA00022679"/>
    </source>
</evidence>
<dbReference type="Pfam" id="PF00512">
    <property type="entry name" value="HisKA"/>
    <property type="match status" value="1"/>
</dbReference>
<evidence type="ECO:0000256" key="10">
    <source>
        <dbReference type="ARBA" id="ARBA00022840"/>
    </source>
</evidence>
<organism evidence="17 18">
    <name type="scientific">Malonomonas rubra DSM 5091</name>
    <dbReference type="NCBI Taxonomy" id="1122189"/>
    <lineage>
        <taxon>Bacteria</taxon>
        <taxon>Pseudomonadati</taxon>
        <taxon>Thermodesulfobacteriota</taxon>
        <taxon>Desulfuromonadia</taxon>
        <taxon>Desulfuromonadales</taxon>
        <taxon>Geopsychrobacteraceae</taxon>
        <taxon>Malonomonas</taxon>
    </lineage>
</organism>
<evidence type="ECO:0000256" key="9">
    <source>
        <dbReference type="ARBA" id="ARBA00022777"/>
    </source>
</evidence>
<comment type="subcellular location">
    <subcellularLocation>
        <location evidence="2">Cell membrane</location>
        <topology evidence="2">Multi-pass membrane protein</topology>
    </subcellularLocation>
</comment>
<evidence type="ECO:0000259" key="15">
    <source>
        <dbReference type="PROSITE" id="PS50109"/>
    </source>
</evidence>
<keyword evidence="18" id="KW-1185">Reference proteome</keyword>
<dbReference type="PROSITE" id="PS50885">
    <property type="entry name" value="HAMP"/>
    <property type="match status" value="1"/>
</dbReference>
<dbReference type="SMART" id="SM00388">
    <property type="entry name" value="HisKA"/>
    <property type="match status" value="1"/>
</dbReference>
<dbReference type="SMART" id="SM00304">
    <property type="entry name" value="HAMP"/>
    <property type="match status" value="1"/>
</dbReference>
<evidence type="ECO:0000256" key="3">
    <source>
        <dbReference type="ARBA" id="ARBA00012438"/>
    </source>
</evidence>
<dbReference type="Pfam" id="PF02518">
    <property type="entry name" value="HATPase_c"/>
    <property type="match status" value="1"/>
</dbReference>
<name>A0A1M6IQG7_MALRU</name>
<dbReference type="AlphaFoldDB" id="A0A1M6IQG7"/>
<dbReference type="EC" id="2.7.13.3" evidence="3"/>
<feature type="transmembrane region" description="Helical" evidence="14">
    <location>
        <begin position="162"/>
        <end position="181"/>
    </location>
</feature>
<keyword evidence="11 14" id="KW-1133">Transmembrane helix</keyword>
<evidence type="ECO:0000313" key="18">
    <source>
        <dbReference type="Proteomes" id="UP000184171"/>
    </source>
</evidence>
<keyword evidence="12" id="KW-0902">Two-component regulatory system</keyword>
<keyword evidence="5" id="KW-0597">Phosphoprotein</keyword>
<dbReference type="CDD" id="cd00082">
    <property type="entry name" value="HisKA"/>
    <property type="match status" value="1"/>
</dbReference>
<dbReference type="Gene3D" id="3.30.565.10">
    <property type="entry name" value="Histidine kinase-like ATPase, C-terminal domain"/>
    <property type="match status" value="1"/>
</dbReference>
<dbReference type="InterPro" id="IPR036890">
    <property type="entry name" value="HATPase_C_sf"/>
</dbReference>
<evidence type="ECO:0000256" key="2">
    <source>
        <dbReference type="ARBA" id="ARBA00004651"/>
    </source>
</evidence>
<evidence type="ECO:0000256" key="13">
    <source>
        <dbReference type="ARBA" id="ARBA00023136"/>
    </source>
</evidence>
<dbReference type="EMBL" id="FQZT01000007">
    <property type="protein sequence ID" value="SHJ36682.1"/>
    <property type="molecule type" value="Genomic_DNA"/>
</dbReference>
<dbReference type="InterPro" id="IPR050398">
    <property type="entry name" value="HssS/ArlS-like"/>
</dbReference>
<dbReference type="SUPFAM" id="SSF158472">
    <property type="entry name" value="HAMP domain-like"/>
    <property type="match status" value="1"/>
</dbReference>
<keyword evidence="9 17" id="KW-0418">Kinase</keyword>
<keyword evidence="7 14" id="KW-0812">Transmembrane</keyword>
<dbReference type="InterPro" id="IPR003661">
    <property type="entry name" value="HisK_dim/P_dom"/>
</dbReference>
<dbReference type="PRINTS" id="PR00344">
    <property type="entry name" value="BCTRLSENSOR"/>
</dbReference>
<dbReference type="Proteomes" id="UP000184171">
    <property type="component" value="Unassembled WGS sequence"/>
</dbReference>
<dbReference type="PANTHER" id="PTHR45528:SF1">
    <property type="entry name" value="SENSOR HISTIDINE KINASE CPXA"/>
    <property type="match status" value="1"/>
</dbReference>
<dbReference type="SMART" id="SM00387">
    <property type="entry name" value="HATPase_c"/>
    <property type="match status" value="1"/>
</dbReference>
<reference evidence="17 18" key="1">
    <citation type="submission" date="2016-11" db="EMBL/GenBank/DDBJ databases">
        <authorList>
            <person name="Jaros S."/>
            <person name="Januszkiewicz K."/>
            <person name="Wedrychowicz H."/>
        </authorList>
    </citation>
    <scope>NUCLEOTIDE SEQUENCE [LARGE SCALE GENOMIC DNA]</scope>
    <source>
        <strain evidence="17 18">DSM 5091</strain>
    </source>
</reference>
<dbReference type="InterPro" id="IPR005467">
    <property type="entry name" value="His_kinase_dom"/>
</dbReference>